<accession>A0A699ZVQ8</accession>
<evidence type="ECO:0000313" key="2">
    <source>
        <dbReference type="Proteomes" id="UP000485058"/>
    </source>
</evidence>
<dbReference type="GO" id="GO:0031390">
    <property type="term" value="C:Ctf18 RFC-like complex"/>
    <property type="evidence" value="ECO:0007669"/>
    <property type="project" value="InterPro"/>
</dbReference>
<dbReference type="AlphaFoldDB" id="A0A699ZVQ8"/>
<comment type="caution">
    <text evidence="1">The sequence shown here is derived from an EMBL/GenBank/DDBJ whole genome shotgun (WGS) entry which is preliminary data.</text>
</comment>
<protein>
    <recommendedName>
        <fullName evidence="3">Chromosome transmission fidelity protein 8</fullName>
    </recommendedName>
</protein>
<dbReference type="InterPro" id="IPR018607">
    <property type="entry name" value="Ctf8"/>
</dbReference>
<name>A0A699ZVQ8_HAELA</name>
<sequence>MLIPITGPPGGVAEWALIELQGRLKHVQGEDELISEIGTLLSPVAKPDCIQLTIGYHRIEGKRVSLKKPFAILQRVGSVGESAADVKYEVVGVIRSKFLFKTRPTALISKPRA</sequence>
<reference evidence="1 2" key="1">
    <citation type="submission" date="2020-02" db="EMBL/GenBank/DDBJ databases">
        <title>Draft genome sequence of Haematococcus lacustris strain NIES-144.</title>
        <authorList>
            <person name="Morimoto D."/>
            <person name="Nakagawa S."/>
            <person name="Yoshida T."/>
            <person name="Sawayama S."/>
        </authorList>
    </citation>
    <scope>NUCLEOTIDE SEQUENCE [LARGE SCALE GENOMIC DNA]</scope>
    <source>
        <strain evidence="1 2">NIES-144</strain>
    </source>
</reference>
<evidence type="ECO:0008006" key="3">
    <source>
        <dbReference type="Google" id="ProtNLM"/>
    </source>
</evidence>
<dbReference type="Pfam" id="PF09696">
    <property type="entry name" value="Ctf8"/>
    <property type="match status" value="1"/>
</dbReference>
<gene>
    <name evidence="1" type="ORF">HaLaN_24966</name>
</gene>
<proteinExistence type="predicted"/>
<dbReference type="Proteomes" id="UP000485058">
    <property type="component" value="Unassembled WGS sequence"/>
</dbReference>
<dbReference type="PANTHER" id="PTHR47475">
    <property type="entry name" value="CHROMOSOME TRANSMISSION FIDELITY PROTEIN 8"/>
    <property type="match status" value="1"/>
</dbReference>
<keyword evidence="2" id="KW-1185">Reference proteome</keyword>
<organism evidence="1 2">
    <name type="scientific">Haematococcus lacustris</name>
    <name type="common">Green alga</name>
    <name type="synonym">Haematococcus pluvialis</name>
    <dbReference type="NCBI Taxonomy" id="44745"/>
    <lineage>
        <taxon>Eukaryota</taxon>
        <taxon>Viridiplantae</taxon>
        <taxon>Chlorophyta</taxon>
        <taxon>core chlorophytes</taxon>
        <taxon>Chlorophyceae</taxon>
        <taxon>CS clade</taxon>
        <taxon>Chlamydomonadales</taxon>
        <taxon>Haematococcaceae</taxon>
        <taxon>Haematococcus</taxon>
    </lineage>
</organism>
<dbReference type="EMBL" id="BLLF01003232">
    <property type="protein sequence ID" value="GFH26763.1"/>
    <property type="molecule type" value="Genomic_DNA"/>
</dbReference>
<dbReference type="PANTHER" id="PTHR47475:SF2">
    <property type="entry name" value="CHROMOSOME TRANSMISSION FIDELITY PROTEIN 8"/>
    <property type="match status" value="1"/>
</dbReference>
<dbReference type="GO" id="GO:0007064">
    <property type="term" value="P:mitotic sister chromatid cohesion"/>
    <property type="evidence" value="ECO:0007669"/>
    <property type="project" value="InterPro"/>
</dbReference>
<evidence type="ECO:0000313" key="1">
    <source>
        <dbReference type="EMBL" id="GFH26763.1"/>
    </source>
</evidence>